<dbReference type="PROSITE" id="PS51900">
    <property type="entry name" value="CB"/>
    <property type="match status" value="1"/>
</dbReference>
<accession>A0A2Z6DY52</accession>
<feature type="domain" description="Core-binding (CB)" evidence="7">
    <location>
        <begin position="95"/>
        <end position="176"/>
    </location>
</feature>
<sequence>MPKLTDVGIRALAPKEKLYRIADGDNLYLEVAPNGSKRWRFRYMKDGKATMLSLGTYPSVTLAEARQEAKRLRGELFAGTDPMAAKRSRLLDGAQTFEAIAAEWFERRMADRSPKYREVVQSRLKREILPYLGARPITEIRAPEILALLRRIENRGLLETARRVRTVIGQVFRYGMAIGAVESDPTIALHGALKQPKVRHMPAPTTPEEVAAILRAISAFKGTPIVSAALRLLPYLFVRPGELRQMRWAEIDFARAEWRFTASKTATDHIVPLSRQALTILREELYPLSGRFVWVFPGGRTPERPMSDNAIVAAYRRLGIGKDELVAHGWRAVARTLLHEELGFPPEVIEHQLAHKVPDPLGRAYNRTRFIEQRREMMQRWADYLDALREG</sequence>
<dbReference type="GO" id="GO:0006310">
    <property type="term" value="P:DNA recombination"/>
    <property type="evidence" value="ECO:0007669"/>
    <property type="project" value="UniProtKB-KW"/>
</dbReference>
<evidence type="ECO:0000256" key="4">
    <source>
        <dbReference type="ARBA" id="ARBA00023172"/>
    </source>
</evidence>
<dbReference type="Pfam" id="PF00589">
    <property type="entry name" value="Phage_integrase"/>
    <property type="match status" value="1"/>
</dbReference>
<dbReference type="PROSITE" id="PS51898">
    <property type="entry name" value="TYR_RECOMBINASE"/>
    <property type="match status" value="1"/>
</dbReference>
<evidence type="ECO:0000256" key="1">
    <source>
        <dbReference type="ARBA" id="ARBA00008857"/>
    </source>
</evidence>
<gene>
    <name evidence="8" type="ORF">HPTL_1139</name>
</gene>
<dbReference type="Pfam" id="PF13356">
    <property type="entry name" value="Arm-DNA-bind_3"/>
    <property type="match status" value="1"/>
</dbReference>
<dbReference type="RefSeq" id="WP_119335142.1">
    <property type="nucleotide sequence ID" value="NZ_AP018558.1"/>
</dbReference>
<dbReference type="SUPFAM" id="SSF56349">
    <property type="entry name" value="DNA breaking-rejoining enzymes"/>
    <property type="match status" value="1"/>
</dbReference>
<dbReference type="Gene3D" id="1.10.150.130">
    <property type="match status" value="1"/>
</dbReference>
<evidence type="ECO:0000256" key="3">
    <source>
        <dbReference type="ARBA" id="ARBA00023125"/>
    </source>
</evidence>
<dbReference type="InterPro" id="IPR002104">
    <property type="entry name" value="Integrase_catalytic"/>
</dbReference>
<dbReference type="InterPro" id="IPR010998">
    <property type="entry name" value="Integrase_recombinase_N"/>
</dbReference>
<keyword evidence="9" id="KW-1185">Reference proteome</keyword>
<keyword evidence="3 5" id="KW-0238">DNA-binding</keyword>
<protein>
    <submittedName>
        <fullName evidence="8">Integrase</fullName>
    </submittedName>
</protein>
<evidence type="ECO:0000256" key="2">
    <source>
        <dbReference type="ARBA" id="ARBA00022908"/>
    </source>
</evidence>
<dbReference type="KEGG" id="htl:HPTL_1139"/>
<dbReference type="Gene3D" id="3.30.160.390">
    <property type="entry name" value="Integrase, DNA-binding domain"/>
    <property type="match status" value="1"/>
</dbReference>
<evidence type="ECO:0000313" key="8">
    <source>
        <dbReference type="EMBL" id="BBD77403.1"/>
    </source>
</evidence>
<reference evidence="8 9" key="1">
    <citation type="submission" date="2018-04" db="EMBL/GenBank/DDBJ databases">
        <title>Complete genome sequence of Hydrogenophilus thermoluteolus TH-1.</title>
        <authorList>
            <person name="Arai H."/>
        </authorList>
    </citation>
    <scope>NUCLEOTIDE SEQUENCE [LARGE SCALE GENOMIC DNA]</scope>
    <source>
        <strain evidence="8 9">TH-1</strain>
    </source>
</reference>
<evidence type="ECO:0000313" key="9">
    <source>
        <dbReference type="Proteomes" id="UP000262004"/>
    </source>
</evidence>
<dbReference type="CDD" id="cd00801">
    <property type="entry name" value="INT_P4_C"/>
    <property type="match status" value="1"/>
</dbReference>
<dbReference type="Proteomes" id="UP000262004">
    <property type="component" value="Chromosome"/>
</dbReference>
<feature type="domain" description="Tyr recombinase" evidence="6">
    <location>
        <begin position="200"/>
        <end position="378"/>
    </location>
</feature>
<keyword evidence="4" id="KW-0233">DNA recombination</keyword>
<dbReference type="AlphaFoldDB" id="A0A2Z6DY52"/>
<dbReference type="EMBL" id="AP018558">
    <property type="protein sequence ID" value="BBD77403.1"/>
    <property type="molecule type" value="Genomic_DNA"/>
</dbReference>
<dbReference type="Pfam" id="PF22022">
    <property type="entry name" value="Phage_int_M"/>
    <property type="match status" value="1"/>
</dbReference>
<organism evidence="8 9">
    <name type="scientific">Hydrogenophilus thermoluteolus</name>
    <name type="common">Pseudomonas hydrogenothermophila</name>
    <dbReference type="NCBI Taxonomy" id="297"/>
    <lineage>
        <taxon>Bacteria</taxon>
        <taxon>Pseudomonadati</taxon>
        <taxon>Pseudomonadota</taxon>
        <taxon>Hydrogenophilia</taxon>
        <taxon>Hydrogenophilales</taxon>
        <taxon>Hydrogenophilaceae</taxon>
        <taxon>Hydrogenophilus</taxon>
    </lineage>
</organism>
<dbReference type="InterPro" id="IPR053876">
    <property type="entry name" value="Phage_int_M"/>
</dbReference>
<dbReference type="PANTHER" id="PTHR30629:SF2">
    <property type="entry name" value="PROPHAGE INTEGRASE INTS-RELATED"/>
    <property type="match status" value="1"/>
</dbReference>
<dbReference type="PANTHER" id="PTHR30629">
    <property type="entry name" value="PROPHAGE INTEGRASE"/>
    <property type="match status" value="1"/>
</dbReference>
<dbReference type="InterPro" id="IPR038488">
    <property type="entry name" value="Integrase_DNA-bd_sf"/>
</dbReference>
<dbReference type="InterPro" id="IPR044068">
    <property type="entry name" value="CB"/>
</dbReference>
<evidence type="ECO:0000256" key="5">
    <source>
        <dbReference type="PROSITE-ProRule" id="PRU01248"/>
    </source>
</evidence>
<keyword evidence="2" id="KW-0229">DNA integration</keyword>
<dbReference type="InterPro" id="IPR013762">
    <property type="entry name" value="Integrase-like_cat_sf"/>
</dbReference>
<dbReference type="InterPro" id="IPR011010">
    <property type="entry name" value="DNA_brk_join_enz"/>
</dbReference>
<dbReference type="InterPro" id="IPR025166">
    <property type="entry name" value="Integrase_DNA_bind_dom"/>
</dbReference>
<proteinExistence type="inferred from homology"/>
<evidence type="ECO:0000259" key="6">
    <source>
        <dbReference type="PROSITE" id="PS51898"/>
    </source>
</evidence>
<dbReference type="OrthoDB" id="9795573at2"/>
<comment type="similarity">
    <text evidence="1">Belongs to the 'phage' integrase family.</text>
</comment>
<dbReference type="Gene3D" id="1.10.443.10">
    <property type="entry name" value="Intergrase catalytic core"/>
    <property type="match status" value="1"/>
</dbReference>
<dbReference type="InterPro" id="IPR050808">
    <property type="entry name" value="Phage_Integrase"/>
</dbReference>
<dbReference type="GO" id="GO:0015074">
    <property type="term" value="P:DNA integration"/>
    <property type="evidence" value="ECO:0007669"/>
    <property type="project" value="UniProtKB-KW"/>
</dbReference>
<name>A0A2Z6DY52_HYDTE</name>
<evidence type="ECO:0000259" key="7">
    <source>
        <dbReference type="PROSITE" id="PS51900"/>
    </source>
</evidence>
<dbReference type="GO" id="GO:0003677">
    <property type="term" value="F:DNA binding"/>
    <property type="evidence" value="ECO:0007669"/>
    <property type="project" value="UniProtKB-UniRule"/>
</dbReference>